<dbReference type="Proteomes" id="UP000785653">
    <property type="component" value="Unassembled WGS sequence"/>
</dbReference>
<proteinExistence type="predicted"/>
<keyword evidence="2" id="KW-0472">Membrane</keyword>
<dbReference type="EMBL" id="JABZXS010000019">
    <property type="protein sequence ID" value="MBF1673082.1"/>
    <property type="molecule type" value="Genomic_DNA"/>
</dbReference>
<feature type="transmembrane region" description="Helical" evidence="2">
    <location>
        <begin position="51"/>
        <end position="81"/>
    </location>
</feature>
<sequence>MSANTPRVNPRLNPRPASQGSDFNPGTLLVGFYQPLGTPVHRAPLWFKGALFFGLFLLLAVTGWQVALVALVASALCALWAGVPASQLWLVVRTLSLLLLIMVAYYVFTGQYASGADAIATMLTAFYASRTLLVSTPLPVLIDGFVRLCSPLRFVGLSPERLGLLIALMVRSIPALMDRWGALRRAAVARNLPKRMYWRLLIPWVVQAVDYATATARALRARHVDELK</sequence>
<accession>A0A930LU40</accession>
<name>A0A930LU40_9MICC</name>
<protein>
    <submittedName>
        <fullName evidence="3">Energy-coupling factor transporter transmembrane protein EcfT</fullName>
    </submittedName>
</protein>
<keyword evidence="2 3" id="KW-0812">Transmembrane</keyword>
<evidence type="ECO:0000313" key="4">
    <source>
        <dbReference type="Proteomes" id="UP000785653"/>
    </source>
</evidence>
<organism evidence="3 4">
    <name type="scientific">Rothia mucilaginosa</name>
    <dbReference type="NCBI Taxonomy" id="43675"/>
    <lineage>
        <taxon>Bacteria</taxon>
        <taxon>Bacillati</taxon>
        <taxon>Actinomycetota</taxon>
        <taxon>Actinomycetes</taxon>
        <taxon>Micrococcales</taxon>
        <taxon>Micrococcaceae</taxon>
        <taxon>Rothia</taxon>
    </lineage>
</organism>
<keyword evidence="2" id="KW-1133">Transmembrane helix</keyword>
<feature type="transmembrane region" description="Helical" evidence="2">
    <location>
        <begin position="87"/>
        <end position="108"/>
    </location>
</feature>
<feature type="region of interest" description="Disordered" evidence="1">
    <location>
        <begin position="1"/>
        <end position="21"/>
    </location>
</feature>
<reference evidence="3" key="1">
    <citation type="submission" date="2020-04" db="EMBL/GenBank/DDBJ databases">
        <title>Deep metagenomics examines the oral microbiome during advanced dental caries in children, revealing novel taxa and co-occurrences with host molecules.</title>
        <authorList>
            <person name="Baker J.L."/>
            <person name="Morton J.T."/>
            <person name="Dinis M."/>
            <person name="Alvarez R."/>
            <person name="Tran N.C."/>
            <person name="Knight R."/>
            <person name="Edlund A."/>
        </authorList>
    </citation>
    <scope>NUCLEOTIDE SEQUENCE</scope>
    <source>
        <strain evidence="3">JCVI_47_bin.3</strain>
    </source>
</reference>
<evidence type="ECO:0000256" key="2">
    <source>
        <dbReference type="SAM" id="Phobius"/>
    </source>
</evidence>
<dbReference type="RefSeq" id="WP_049349659.1">
    <property type="nucleotide sequence ID" value="NZ_CAUSFM010000069.1"/>
</dbReference>
<dbReference type="AlphaFoldDB" id="A0A930LU40"/>
<comment type="caution">
    <text evidence="3">The sequence shown here is derived from an EMBL/GenBank/DDBJ whole genome shotgun (WGS) entry which is preliminary data.</text>
</comment>
<evidence type="ECO:0000256" key="1">
    <source>
        <dbReference type="SAM" id="MobiDB-lite"/>
    </source>
</evidence>
<gene>
    <name evidence="3" type="ORF">HXO65_02610</name>
</gene>
<evidence type="ECO:0000313" key="3">
    <source>
        <dbReference type="EMBL" id="MBF1673082.1"/>
    </source>
</evidence>